<feature type="binding site" evidence="14">
    <location>
        <position position="243"/>
    </location>
    <ligand>
        <name>ATP</name>
        <dbReference type="ChEBI" id="CHEBI:30616"/>
    </ligand>
</feature>
<gene>
    <name evidence="18" type="ORF">BSL78_10657</name>
</gene>
<feature type="disulfide bond" evidence="15">
    <location>
        <begin position="41"/>
        <end position="76"/>
    </location>
</feature>
<dbReference type="PANTHER" id="PTHR23255:SF98">
    <property type="entry name" value="SERINE_THREONINE-PROTEIN KINASE RECEPTOR"/>
    <property type="match status" value="1"/>
</dbReference>
<dbReference type="GO" id="GO:0005524">
    <property type="term" value="F:ATP binding"/>
    <property type="evidence" value="ECO:0007669"/>
    <property type="project" value="UniProtKB-UniRule"/>
</dbReference>
<evidence type="ECO:0000256" key="2">
    <source>
        <dbReference type="ARBA" id="ARBA00009605"/>
    </source>
</evidence>
<comment type="cofactor">
    <cofactor evidence="16">
        <name>Mg(2+)</name>
        <dbReference type="ChEBI" id="CHEBI:18420"/>
    </cofactor>
    <cofactor evidence="16">
        <name>Mn(2+)</name>
        <dbReference type="ChEBI" id="CHEBI:29035"/>
    </cofactor>
</comment>
<organism evidence="18 19">
    <name type="scientific">Stichopus japonicus</name>
    <name type="common">Sea cucumber</name>
    <dbReference type="NCBI Taxonomy" id="307972"/>
    <lineage>
        <taxon>Eukaryota</taxon>
        <taxon>Metazoa</taxon>
        <taxon>Echinodermata</taxon>
        <taxon>Eleutherozoa</taxon>
        <taxon>Echinozoa</taxon>
        <taxon>Holothuroidea</taxon>
        <taxon>Aspidochirotacea</taxon>
        <taxon>Aspidochirotida</taxon>
        <taxon>Stichopodidae</taxon>
        <taxon>Apostichopus</taxon>
    </lineage>
</organism>
<evidence type="ECO:0000256" key="4">
    <source>
        <dbReference type="ARBA" id="ARBA00022679"/>
    </source>
</evidence>
<dbReference type="InterPro" id="IPR000333">
    <property type="entry name" value="TGFB_receptor"/>
</dbReference>
<dbReference type="Gene3D" id="2.10.60.10">
    <property type="entry name" value="CD59"/>
    <property type="match status" value="1"/>
</dbReference>
<keyword evidence="11 16" id="KW-0472">Membrane</keyword>
<protein>
    <recommendedName>
        <fullName evidence="16">Serine/threonine-protein kinase receptor</fullName>
        <ecNumber evidence="16">2.7.11.30</ecNumber>
    </recommendedName>
</protein>
<dbReference type="EMBL" id="MRZV01000328">
    <property type="protein sequence ID" value="PIK52453.1"/>
    <property type="molecule type" value="Genomic_DNA"/>
</dbReference>
<keyword evidence="6" id="KW-0732">Signal</keyword>
<accession>A0A2G8KWS2</accession>
<comment type="similarity">
    <text evidence="2 16">Belongs to the protein kinase superfamily. TKL Ser/Thr protein kinase family. TGFB receptor subfamily.</text>
</comment>
<comment type="catalytic activity">
    <reaction evidence="16">
        <text>L-threonyl-[receptor-protein] + ATP = O-phospho-L-threonyl-[receptor-protein] + ADP + H(+)</text>
        <dbReference type="Rhea" id="RHEA:44880"/>
        <dbReference type="Rhea" id="RHEA-COMP:11024"/>
        <dbReference type="Rhea" id="RHEA-COMP:11025"/>
        <dbReference type="ChEBI" id="CHEBI:15378"/>
        <dbReference type="ChEBI" id="CHEBI:30013"/>
        <dbReference type="ChEBI" id="CHEBI:30616"/>
        <dbReference type="ChEBI" id="CHEBI:61977"/>
        <dbReference type="ChEBI" id="CHEBI:456216"/>
        <dbReference type="EC" id="2.7.11.30"/>
    </reaction>
</comment>
<feature type="active site" description="Proton acceptor" evidence="13">
    <location>
        <position position="341"/>
    </location>
</feature>
<evidence type="ECO:0000256" key="10">
    <source>
        <dbReference type="ARBA" id="ARBA00022989"/>
    </source>
</evidence>
<evidence type="ECO:0000256" key="3">
    <source>
        <dbReference type="ARBA" id="ARBA00022527"/>
    </source>
</evidence>
<feature type="domain" description="Protein kinase" evidence="17">
    <location>
        <begin position="216"/>
        <end position="503"/>
    </location>
</feature>
<evidence type="ECO:0000259" key="17">
    <source>
        <dbReference type="PROSITE" id="PS50011"/>
    </source>
</evidence>
<dbReference type="PANTHER" id="PTHR23255">
    <property type="entry name" value="TRANSFORMING GROWTH FACTOR-BETA RECEPTOR TYPE I AND II"/>
    <property type="match status" value="1"/>
</dbReference>
<sequence>MISLQRKSSLMVMEVAVMATVLVVARGVSVKLTGRQGFTNCFQYDKVNDNCTGVDCRNRTVTCENPSRGSDEMPGCYAVWKNSSENGFEIQNLGCWFTTSHCLVGTQCISGSKLAEESFFCCCMGDLCNGDVLYQPVEENLPEVTTSVPEIEEAVDPLFNTIIISLVPISIFTIFLILMYWLCRRYRYTSLVSIQTSEPSLLTTPLTPTANDFQPLQLIEIKARGRFGAVWKAQWRNQCVACKVFPLQDRQSWISEHEIYNLPNMQHENVLQFLGTEKRGEGLDTTFWLITEFHQRGSLYDYLKANLVSWNSLCLIAESMVRGLAFLHEPSGSKPPIAHRDFKSKNVLLMNDTTACIADFGLAIKFDPGKKLCENHGQVGTRRYMAPEVLEGAIQFNQDAFMRLDMYACGLVIWELASRCSAQDGPVDEYMLPFEEEVGLAPSLEEMMEAVVQERKRPIFRDTWMKHAGLASLCETIEECWDHEAEARLTAGCVEARLSHLLRTSKQTIPTTDLNHTNTTPLIIDLSNGSTVKESSL</sequence>
<dbReference type="SUPFAM" id="SSF57302">
    <property type="entry name" value="Snake toxin-like"/>
    <property type="match status" value="1"/>
</dbReference>
<dbReference type="STRING" id="307972.A0A2G8KWS2"/>
<evidence type="ECO:0000256" key="11">
    <source>
        <dbReference type="ARBA" id="ARBA00023136"/>
    </source>
</evidence>
<dbReference type="Gene3D" id="3.30.200.20">
    <property type="entry name" value="Phosphorylase Kinase, domain 1"/>
    <property type="match status" value="1"/>
</dbReference>
<dbReference type="InterPro" id="IPR000719">
    <property type="entry name" value="Prot_kinase_dom"/>
</dbReference>
<dbReference type="InterPro" id="IPR011009">
    <property type="entry name" value="Kinase-like_dom_sf"/>
</dbReference>
<dbReference type="CDD" id="cd23618">
    <property type="entry name" value="TFP_LU_ECD_Wit"/>
    <property type="match status" value="1"/>
</dbReference>
<evidence type="ECO:0000313" key="19">
    <source>
        <dbReference type="Proteomes" id="UP000230750"/>
    </source>
</evidence>
<comment type="caution">
    <text evidence="18">The sequence shown here is derived from an EMBL/GenBank/DDBJ whole genome shotgun (WGS) entry which is preliminary data.</text>
</comment>
<evidence type="ECO:0000256" key="5">
    <source>
        <dbReference type="ARBA" id="ARBA00022692"/>
    </source>
</evidence>
<evidence type="ECO:0000256" key="14">
    <source>
        <dbReference type="PIRSR" id="PIRSR037393-2"/>
    </source>
</evidence>
<evidence type="ECO:0000256" key="1">
    <source>
        <dbReference type="ARBA" id="ARBA00004479"/>
    </source>
</evidence>
<dbReference type="InterPro" id="IPR008271">
    <property type="entry name" value="Ser/Thr_kinase_AS"/>
</dbReference>
<dbReference type="Pfam" id="PF00069">
    <property type="entry name" value="Pkinase"/>
    <property type="match status" value="1"/>
</dbReference>
<keyword evidence="19" id="KW-1185">Reference proteome</keyword>
<dbReference type="GO" id="GO:0048179">
    <property type="term" value="C:activin receptor complex"/>
    <property type="evidence" value="ECO:0007669"/>
    <property type="project" value="TreeGrafter"/>
</dbReference>
<feature type="disulfide bond" evidence="15">
    <location>
        <begin position="108"/>
        <end position="121"/>
    </location>
</feature>
<feature type="disulfide bond" evidence="15">
    <location>
        <begin position="123"/>
        <end position="128"/>
    </location>
</feature>
<dbReference type="SUPFAM" id="SSF56112">
    <property type="entry name" value="Protein kinase-like (PK-like)"/>
    <property type="match status" value="1"/>
</dbReference>
<evidence type="ECO:0000256" key="8">
    <source>
        <dbReference type="ARBA" id="ARBA00022777"/>
    </source>
</evidence>
<keyword evidence="9 14" id="KW-0067">ATP-binding</keyword>
<name>A0A2G8KWS2_STIJA</name>
<dbReference type="GO" id="GO:0048185">
    <property type="term" value="F:activin binding"/>
    <property type="evidence" value="ECO:0007669"/>
    <property type="project" value="TreeGrafter"/>
</dbReference>
<dbReference type="Gene3D" id="1.10.510.10">
    <property type="entry name" value="Transferase(Phosphotransferase) domain 1"/>
    <property type="match status" value="1"/>
</dbReference>
<evidence type="ECO:0000256" key="9">
    <source>
        <dbReference type="ARBA" id="ARBA00022840"/>
    </source>
</evidence>
<keyword evidence="3 16" id="KW-0723">Serine/threonine-protein kinase</keyword>
<reference evidence="18 19" key="1">
    <citation type="journal article" date="2017" name="PLoS Biol.">
        <title>The sea cucumber genome provides insights into morphological evolution and visceral regeneration.</title>
        <authorList>
            <person name="Zhang X."/>
            <person name="Sun L."/>
            <person name="Yuan J."/>
            <person name="Sun Y."/>
            <person name="Gao Y."/>
            <person name="Zhang L."/>
            <person name="Li S."/>
            <person name="Dai H."/>
            <person name="Hamel J.F."/>
            <person name="Liu C."/>
            <person name="Yu Y."/>
            <person name="Liu S."/>
            <person name="Lin W."/>
            <person name="Guo K."/>
            <person name="Jin S."/>
            <person name="Xu P."/>
            <person name="Storey K.B."/>
            <person name="Huan P."/>
            <person name="Zhang T."/>
            <person name="Zhou Y."/>
            <person name="Zhang J."/>
            <person name="Lin C."/>
            <person name="Li X."/>
            <person name="Xing L."/>
            <person name="Huo D."/>
            <person name="Sun M."/>
            <person name="Wang L."/>
            <person name="Mercier A."/>
            <person name="Li F."/>
            <person name="Yang H."/>
            <person name="Xiang J."/>
        </authorList>
    </citation>
    <scope>NUCLEOTIDE SEQUENCE [LARGE SCALE GENOMIC DNA]</scope>
    <source>
        <strain evidence="18">Shaxun</strain>
        <tissue evidence="18">Muscle</tissue>
    </source>
</reference>
<keyword evidence="15" id="KW-1015">Disulfide bond</keyword>
<keyword evidence="7 14" id="KW-0547">Nucleotide-binding</keyword>
<keyword evidence="16" id="KW-0460">Magnesium</keyword>
<dbReference type="FunFam" id="3.30.200.20:FF:000094">
    <property type="entry name" value="Serine/threonine-protein kinase receptor"/>
    <property type="match status" value="1"/>
</dbReference>
<evidence type="ECO:0000256" key="12">
    <source>
        <dbReference type="ARBA" id="ARBA00023170"/>
    </source>
</evidence>
<comment type="subcellular location">
    <subcellularLocation>
        <location evidence="1 16">Membrane</location>
        <topology evidence="1 16">Single-pass type I membrane protein</topology>
    </subcellularLocation>
</comment>
<evidence type="ECO:0000256" key="6">
    <source>
        <dbReference type="ARBA" id="ARBA00022729"/>
    </source>
</evidence>
<dbReference type="Proteomes" id="UP000230750">
    <property type="component" value="Unassembled WGS sequence"/>
</dbReference>
<evidence type="ECO:0000313" key="18">
    <source>
        <dbReference type="EMBL" id="PIK52453.1"/>
    </source>
</evidence>
<evidence type="ECO:0000256" key="15">
    <source>
        <dbReference type="PIRSR" id="PIRSR037393-3"/>
    </source>
</evidence>
<keyword evidence="4 16" id="KW-0808">Transferase</keyword>
<dbReference type="GO" id="GO:0071363">
    <property type="term" value="P:cellular response to growth factor stimulus"/>
    <property type="evidence" value="ECO:0007669"/>
    <property type="project" value="TreeGrafter"/>
</dbReference>
<dbReference type="PROSITE" id="PS00108">
    <property type="entry name" value="PROTEIN_KINASE_ST"/>
    <property type="match status" value="1"/>
</dbReference>
<evidence type="ECO:0000256" key="13">
    <source>
        <dbReference type="PIRSR" id="PIRSR037393-1"/>
    </source>
</evidence>
<keyword evidence="16" id="KW-0464">Manganese</keyword>
<dbReference type="InterPro" id="IPR017194">
    <property type="entry name" value="Transform_growth_fac-b_typ-2"/>
</dbReference>
<dbReference type="PIRSF" id="PIRSF037393">
    <property type="entry name" value="TGFRII"/>
    <property type="match status" value="1"/>
</dbReference>
<dbReference type="GO" id="GO:0046872">
    <property type="term" value="F:metal ion binding"/>
    <property type="evidence" value="ECO:0007669"/>
    <property type="project" value="UniProtKB-KW"/>
</dbReference>
<dbReference type="CDD" id="cd14053">
    <property type="entry name" value="STKc_ACVR2"/>
    <property type="match status" value="1"/>
</dbReference>
<dbReference type="AlphaFoldDB" id="A0A2G8KWS2"/>
<keyword evidence="5 16" id="KW-0812">Transmembrane</keyword>
<keyword evidence="8 16" id="KW-0418">Kinase</keyword>
<proteinExistence type="inferred from homology"/>
<dbReference type="EC" id="2.7.11.30" evidence="16"/>
<keyword evidence="12 16" id="KW-0675">Receptor</keyword>
<dbReference type="PROSITE" id="PS50011">
    <property type="entry name" value="PROTEIN_KINASE_DOM"/>
    <property type="match status" value="1"/>
</dbReference>
<dbReference type="InterPro" id="IPR045860">
    <property type="entry name" value="Snake_toxin-like_sf"/>
</dbReference>
<dbReference type="OrthoDB" id="547665at2759"/>
<feature type="transmembrane region" description="Helical" evidence="16">
    <location>
        <begin position="158"/>
        <end position="183"/>
    </location>
</feature>
<dbReference type="PRINTS" id="PR00653">
    <property type="entry name" value="ACTIVIN2R"/>
</dbReference>
<keyword evidence="16" id="KW-0479">Metal-binding</keyword>
<evidence type="ECO:0000256" key="16">
    <source>
        <dbReference type="RuleBase" id="RU361271"/>
    </source>
</evidence>
<dbReference type="GO" id="GO:0017002">
    <property type="term" value="F:activin receptor activity"/>
    <property type="evidence" value="ECO:0007669"/>
    <property type="project" value="TreeGrafter"/>
</dbReference>
<keyword evidence="10 16" id="KW-1133">Transmembrane helix</keyword>
<evidence type="ECO:0000256" key="7">
    <source>
        <dbReference type="ARBA" id="ARBA00022741"/>
    </source>
</evidence>